<keyword evidence="12" id="KW-1185">Reference proteome</keyword>
<evidence type="ECO:0000256" key="6">
    <source>
        <dbReference type="ARBA" id="ARBA00022525"/>
    </source>
</evidence>
<evidence type="ECO:0000256" key="8">
    <source>
        <dbReference type="ARBA" id="ARBA00022837"/>
    </source>
</evidence>
<evidence type="ECO:0000313" key="12">
    <source>
        <dbReference type="Proteomes" id="UP000445000"/>
    </source>
</evidence>
<dbReference type="GO" id="GO:0005576">
    <property type="term" value="C:extracellular region"/>
    <property type="evidence" value="ECO:0007669"/>
    <property type="project" value="UniProtKB-SubCell"/>
</dbReference>
<gene>
    <name evidence="11" type="ORF">GCM10011487_35480</name>
</gene>
<evidence type="ECO:0000256" key="3">
    <source>
        <dbReference type="ARBA" id="ARBA00004613"/>
    </source>
</evidence>
<evidence type="ECO:0000256" key="7">
    <source>
        <dbReference type="ARBA" id="ARBA00022729"/>
    </source>
</evidence>
<dbReference type="GO" id="GO:0030570">
    <property type="term" value="F:pectate lyase activity"/>
    <property type="evidence" value="ECO:0007669"/>
    <property type="project" value="UniProtKB-UniRule"/>
</dbReference>
<evidence type="ECO:0000256" key="9">
    <source>
        <dbReference type="ARBA" id="ARBA00023239"/>
    </source>
</evidence>
<protein>
    <recommendedName>
        <fullName evidence="5 10">Pectate lyase</fullName>
        <ecNumber evidence="5 10">4.2.2.2</ecNumber>
    </recommendedName>
</protein>
<dbReference type="InterPro" id="IPR004898">
    <property type="entry name" value="Pectate_lyase_PlyH/PlyE-like"/>
</dbReference>
<dbReference type="PANTHER" id="PTHR33407">
    <property type="entry name" value="PECTATE LYASE F-RELATED"/>
    <property type="match status" value="1"/>
</dbReference>
<accession>A0A829YFB8</accession>
<comment type="subcellular location">
    <subcellularLocation>
        <location evidence="3 10">Secreted</location>
    </subcellularLocation>
</comment>
<evidence type="ECO:0000256" key="10">
    <source>
        <dbReference type="RuleBase" id="RU367009"/>
    </source>
</evidence>
<feature type="chain" id="PRO_5033091328" description="Pectate lyase" evidence="10">
    <location>
        <begin position="22"/>
        <end position="351"/>
    </location>
</feature>
<comment type="cofactor">
    <cofactor evidence="2 10">
        <name>Ca(2+)</name>
        <dbReference type="ChEBI" id="CHEBI:29108"/>
    </cofactor>
</comment>
<proteinExistence type="inferred from homology"/>
<name>A0A829YFB8_9GAMM</name>
<dbReference type="GO" id="GO:0045490">
    <property type="term" value="P:pectin catabolic process"/>
    <property type="evidence" value="ECO:0007669"/>
    <property type="project" value="TreeGrafter"/>
</dbReference>
<dbReference type="InterPro" id="IPR012334">
    <property type="entry name" value="Pectin_lyas_fold"/>
</dbReference>
<dbReference type="EC" id="4.2.2.2" evidence="5 10"/>
<feature type="signal peptide" evidence="10">
    <location>
        <begin position="1"/>
        <end position="21"/>
    </location>
</feature>
<dbReference type="PANTHER" id="PTHR33407:SF9">
    <property type="entry name" value="PECTATE LYASE F-RELATED"/>
    <property type="match status" value="1"/>
</dbReference>
<keyword evidence="8 10" id="KW-0106">Calcium</keyword>
<comment type="catalytic activity">
    <reaction evidence="1 10">
        <text>Eliminative cleavage of (1-&gt;4)-alpha-D-galacturonan to give oligosaccharides with 4-deoxy-alpha-D-galact-4-enuronosyl groups at their non-reducing ends.</text>
        <dbReference type="EC" id="4.2.2.2"/>
    </reaction>
</comment>
<dbReference type="Proteomes" id="UP000445000">
    <property type="component" value="Unassembled WGS sequence"/>
</dbReference>
<evidence type="ECO:0000256" key="5">
    <source>
        <dbReference type="ARBA" id="ARBA00012272"/>
    </source>
</evidence>
<keyword evidence="7 10" id="KW-0732">Signal</keyword>
<dbReference type="Gene3D" id="2.160.20.10">
    <property type="entry name" value="Single-stranded right-handed beta-helix, Pectin lyase-like"/>
    <property type="match status" value="1"/>
</dbReference>
<comment type="similarity">
    <text evidence="4 10">Belongs to the polysaccharide lyase 3 family.</text>
</comment>
<reference evidence="12" key="1">
    <citation type="submission" date="2020-01" db="EMBL/GenBank/DDBJ databases">
        <title>'Steroidobacter agaridevorans' sp. nov., agar-degrading bacteria isolated from rhizosphere soils.</title>
        <authorList>
            <person name="Ikenaga M."/>
            <person name="Kataoka M."/>
            <person name="Murouchi A."/>
            <person name="Katsuragi S."/>
            <person name="Sakai M."/>
        </authorList>
    </citation>
    <scope>NUCLEOTIDE SEQUENCE [LARGE SCALE GENOMIC DNA]</scope>
    <source>
        <strain evidence="12">YU21-B</strain>
    </source>
</reference>
<dbReference type="InterPro" id="IPR011050">
    <property type="entry name" value="Pectin_lyase_fold/virulence"/>
</dbReference>
<dbReference type="RefSeq" id="WP_161813180.1">
    <property type="nucleotide sequence ID" value="NZ_BLJN01000003.1"/>
</dbReference>
<evidence type="ECO:0000256" key="1">
    <source>
        <dbReference type="ARBA" id="ARBA00000695"/>
    </source>
</evidence>
<sequence>MKYGYALFALGAMALSTVVTAANRPSGYTTICSENKTCSVPASTNVAFGRADQFFYKVLSGSFVCSEATFGGRIGGGVNECSVPAGTVPTDPPPTDPPTPNLGYYPGCAMPTYTETVQLTATHVVPAGTVFDGGNKRYNLSGGSQSEGQPAVFDVQEGGTIRNVIIGPLAADGIHCLGNCTLERVWWEDIGEDAATALGPAGTVMNITCGAAYKGSDKTFQFNGRGEMRISNFFVANAGKLVRSCGDCTGNGGPRRIFVNNVITRDVSTIVGINSNFGDVATIRNLTLNNSGTSKTKICQVYKGVVKGQGSTSALGVEFNTPNCQVGQGDVTLLPPSQMNTSACAGSCPIP</sequence>
<dbReference type="Pfam" id="PF03211">
    <property type="entry name" value="Pectate_lyase"/>
    <property type="match status" value="1"/>
</dbReference>
<comment type="function">
    <text evidence="10">Catalyzes the depolymerization of both polygalacturonate and pectins of methyl esterification degree from 22 to 89%, with an endo mode of action. In contrast to the majority of pectate lyases, displays high activity on highly methylated pectins.</text>
</comment>
<keyword evidence="6 10" id="KW-0964">Secreted</keyword>
<evidence type="ECO:0000256" key="4">
    <source>
        <dbReference type="ARBA" id="ARBA00006463"/>
    </source>
</evidence>
<dbReference type="SUPFAM" id="SSF51126">
    <property type="entry name" value="Pectin lyase-like"/>
    <property type="match status" value="1"/>
</dbReference>
<keyword evidence="9 10" id="KW-0456">Lyase</keyword>
<evidence type="ECO:0000313" key="11">
    <source>
        <dbReference type="EMBL" id="GFE81548.1"/>
    </source>
</evidence>
<dbReference type="AlphaFoldDB" id="A0A829YFB8"/>
<organism evidence="11 12">
    <name type="scientific">Steroidobacter agaridevorans</name>
    <dbReference type="NCBI Taxonomy" id="2695856"/>
    <lineage>
        <taxon>Bacteria</taxon>
        <taxon>Pseudomonadati</taxon>
        <taxon>Pseudomonadota</taxon>
        <taxon>Gammaproteobacteria</taxon>
        <taxon>Steroidobacterales</taxon>
        <taxon>Steroidobacteraceae</taxon>
        <taxon>Steroidobacter</taxon>
    </lineage>
</organism>
<comment type="caution">
    <text evidence="11">The sequence shown here is derived from an EMBL/GenBank/DDBJ whole genome shotgun (WGS) entry which is preliminary data.</text>
</comment>
<dbReference type="EMBL" id="BLJN01000003">
    <property type="protein sequence ID" value="GFE81548.1"/>
    <property type="molecule type" value="Genomic_DNA"/>
</dbReference>
<evidence type="ECO:0000256" key="2">
    <source>
        <dbReference type="ARBA" id="ARBA00001913"/>
    </source>
</evidence>